<dbReference type="Proteomes" id="UP000308267">
    <property type="component" value="Unassembled WGS sequence"/>
</dbReference>
<dbReference type="EMBL" id="SJOL01004338">
    <property type="protein sequence ID" value="TGZ71752.1"/>
    <property type="molecule type" value="Genomic_DNA"/>
</dbReference>
<sequence>MVLMHRTHCLQRLSAQSPLHKFGVSELSNPIIDRPNAGRLAQLGSDRIELLNFVPDNPHFNRHVPRHIDPQSTPATSGELKSPDHEQVGQNLLVIQRTLLL</sequence>
<gene>
    <name evidence="2" type="ORF">CRM22_002460</name>
</gene>
<organism evidence="2 3">
    <name type="scientific">Opisthorchis felineus</name>
    <dbReference type="NCBI Taxonomy" id="147828"/>
    <lineage>
        <taxon>Eukaryota</taxon>
        <taxon>Metazoa</taxon>
        <taxon>Spiralia</taxon>
        <taxon>Lophotrochozoa</taxon>
        <taxon>Platyhelminthes</taxon>
        <taxon>Trematoda</taxon>
        <taxon>Digenea</taxon>
        <taxon>Opisthorchiida</taxon>
        <taxon>Opisthorchiata</taxon>
        <taxon>Opisthorchiidae</taxon>
        <taxon>Opisthorchis</taxon>
    </lineage>
</organism>
<comment type="caution">
    <text evidence="2">The sequence shown here is derived from an EMBL/GenBank/DDBJ whole genome shotgun (WGS) entry which is preliminary data.</text>
</comment>
<evidence type="ECO:0000256" key="1">
    <source>
        <dbReference type="SAM" id="MobiDB-lite"/>
    </source>
</evidence>
<evidence type="ECO:0000313" key="3">
    <source>
        <dbReference type="Proteomes" id="UP000308267"/>
    </source>
</evidence>
<dbReference type="AlphaFoldDB" id="A0A4S2M5V0"/>
<keyword evidence="3" id="KW-1185">Reference proteome</keyword>
<name>A0A4S2M5V0_OPIFE</name>
<reference evidence="2 3" key="1">
    <citation type="journal article" date="2019" name="BMC Genomics">
        <title>New insights from Opisthorchis felineus genome: update on genomics of the epidemiologically important liver flukes.</title>
        <authorList>
            <person name="Ershov N.I."/>
            <person name="Mordvinov V.A."/>
            <person name="Prokhortchouk E.B."/>
            <person name="Pakharukova M.Y."/>
            <person name="Gunbin K.V."/>
            <person name="Ustyantsev K."/>
            <person name="Genaev M.A."/>
            <person name="Blinov A.G."/>
            <person name="Mazur A."/>
            <person name="Boulygina E."/>
            <person name="Tsygankova S."/>
            <person name="Khrameeva E."/>
            <person name="Chekanov N."/>
            <person name="Fan G."/>
            <person name="Xiao A."/>
            <person name="Zhang H."/>
            <person name="Xu X."/>
            <person name="Yang H."/>
            <person name="Solovyev V."/>
            <person name="Lee S.M."/>
            <person name="Liu X."/>
            <person name="Afonnikov D.A."/>
            <person name="Skryabin K.G."/>
        </authorList>
    </citation>
    <scope>NUCLEOTIDE SEQUENCE [LARGE SCALE GENOMIC DNA]</scope>
    <source>
        <strain evidence="2">AK-0245</strain>
        <tissue evidence="2">Whole organism</tissue>
    </source>
</reference>
<accession>A0A4S2M5V0</accession>
<evidence type="ECO:0000313" key="2">
    <source>
        <dbReference type="EMBL" id="TGZ71752.1"/>
    </source>
</evidence>
<protein>
    <submittedName>
        <fullName evidence="2">Uncharacterized protein</fullName>
    </submittedName>
</protein>
<feature type="region of interest" description="Disordered" evidence="1">
    <location>
        <begin position="61"/>
        <end position="87"/>
    </location>
</feature>
<proteinExistence type="predicted"/>